<evidence type="ECO:0000313" key="2">
    <source>
        <dbReference type="EMBL" id="CCD46151.1"/>
    </source>
</evidence>
<feature type="region of interest" description="Disordered" evidence="1">
    <location>
        <begin position="1"/>
        <end position="24"/>
    </location>
</feature>
<proteinExistence type="predicted"/>
<dbReference type="AlphaFoldDB" id="G2Y0I6"/>
<name>G2Y0I6_BOTF4</name>
<feature type="region of interest" description="Disordered" evidence="1">
    <location>
        <begin position="104"/>
        <end position="127"/>
    </location>
</feature>
<reference evidence="3" key="1">
    <citation type="journal article" date="2011" name="PLoS Genet.">
        <title>Genomic analysis of the necrotrophic fungal pathogens Sclerotinia sclerotiorum and Botrytis cinerea.</title>
        <authorList>
            <person name="Amselem J."/>
            <person name="Cuomo C.A."/>
            <person name="van Kan J.A."/>
            <person name="Viaud M."/>
            <person name="Benito E.P."/>
            <person name="Couloux A."/>
            <person name="Coutinho P.M."/>
            <person name="de Vries R.P."/>
            <person name="Dyer P.S."/>
            <person name="Fillinger S."/>
            <person name="Fournier E."/>
            <person name="Gout L."/>
            <person name="Hahn M."/>
            <person name="Kohn L."/>
            <person name="Lapalu N."/>
            <person name="Plummer K.M."/>
            <person name="Pradier J.M."/>
            <person name="Quevillon E."/>
            <person name="Sharon A."/>
            <person name="Simon A."/>
            <person name="ten Have A."/>
            <person name="Tudzynski B."/>
            <person name="Tudzynski P."/>
            <person name="Wincker P."/>
            <person name="Andrew M."/>
            <person name="Anthouard V."/>
            <person name="Beever R.E."/>
            <person name="Beffa R."/>
            <person name="Benoit I."/>
            <person name="Bouzid O."/>
            <person name="Brault B."/>
            <person name="Chen Z."/>
            <person name="Choquer M."/>
            <person name="Collemare J."/>
            <person name="Cotton P."/>
            <person name="Danchin E.G."/>
            <person name="Da Silva C."/>
            <person name="Gautier A."/>
            <person name="Giraud C."/>
            <person name="Giraud T."/>
            <person name="Gonzalez C."/>
            <person name="Grossetete S."/>
            <person name="Guldener U."/>
            <person name="Henrissat B."/>
            <person name="Howlett B.J."/>
            <person name="Kodira C."/>
            <person name="Kretschmer M."/>
            <person name="Lappartient A."/>
            <person name="Leroch M."/>
            <person name="Levis C."/>
            <person name="Mauceli E."/>
            <person name="Neuveglise C."/>
            <person name="Oeser B."/>
            <person name="Pearson M."/>
            <person name="Poulain J."/>
            <person name="Poussereau N."/>
            <person name="Quesneville H."/>
            <person name="Rascle C."/>
            <person name="Schumacher J."/>
            <person name="Segurens B."/>
            <person name="Sexton A."/>
            <person name="Silva E."/>
            <person name="Sirven C."/>
            <person name="Soanes D.M."/>
            <person name="Talbot N.J."/>
            <person name="Templeton M."/>
            <person name="Yandava C."/>
            <person name="Yarden O."/>
            <person name="Zeng Q."/>
            <person name="Rollins J.A."/>
            <person name="Lebrun M.H."/>
            <person name="Dickman M."/>
        </authorList>
    </citation>
    <scope>NUCLEOTIDE SEQUENCE [LARGE SCALE GENOMIC DNA]</scope>
    <source>
        <strain evidence="3">T4</strain>
    </source>
</reference>
<dbReference type="EMBL" id="FQ790281">
    <property type="protein sequence ID" value="CCD46151.1"/>
    <property type="molecule type" value="Genomic_DNA"/>
</dbReference>
<gene>
    <name evidence="2" type="ORF">BofuT4_P117010.1</name>
</gene>
<dbReference type="Proteomes" id="UP000008177">
    <property type="component" value="Unplaced contigs"/>
</dbReference>
<evidence type="ECO:0000313" key="3">
    <source>
        <dbReference type="Proteomes" id="UP000008177"/>
    </source>
</evidence>
<dbReference type="HOGENOM" id="CLU_1970196_0_0_1"/>
<protein>
    <submittedName>
        <fullName evidence="2">Uncharacterized protein</fullName>
    </submittedName>
</protein>
<dbReference type="InParanoid" id="G2Y0I6"/>
<organism evidence="2 3">
    <name type="scientific">Botryotinia fuckeliana (strain T4)</name>
    <name type="common">Noble rot fungus</name>
    <name type="synonym">Botrytis cinerea</name>
    <dbReference type="NCBI Taxonomy" id="999810"/>
    <lineage>
        <taxon>Eukaryota</taxon>
        <taxon>Fungi</taxon>
        <taxon>Dikarya</taxon>
        <taxon>Ascomycota</taxon>
        <taxon>Pezizomycotina</taxon>
        <taxon>Leotiomycetes</taxon>
        <taxon>Helotiales</taxon>
        <taxon>Sclerotiniaceae</taxon>
        <taxon>Botrytis</taxon>
    </lineage>
</organism>
<accession>G2Y0I6</accession>
<evidence type="ECO:0000256" key="1">
    <source>
        <dbReference type="SAM" id="MobiDB-lite"/>
    </source>
</evidence>
<sequence>MRRKKCNQEAQHSKQRMDPSSHISKSNAIFKMCEVGTGIRNNPSEIPILFSLKERIIVAFVVSRDVGQSIVNEFTKSCYSYHSITWEPMGRRIDVTQALNQVGVNRNPPAKPTHGSSGEISKWPMEL</sequence>